<comment type="caution">
    <text evidence="8">The sequence shown here is derived from an EMBL/GenBank/DDBJ whole genome shotgun (WGS) entry which is preliminary data.</text>
</comment>
<feature type="transmembrane region" description="Helical" evidence="5">
    <location>
        <begin position="76"/>
        <end position="94"/>
    </location>
</feature>
<dbReference type="GO" id="GO:0050136">
    <property type="term" value="F:NADH dehydrogenase (quinone) (non-electrogenic) activity"/>
    <property type="evidence" value="ECO:0007669"/>
    <property type="project" value="UniProtKB-UniRule"/>
</dbReference>
<protein>
    <recommendedName>
        <fullName evidence="5">NADH-quinone oxidoreductase subunit N</fullName>
        <ecNumber evidence="5">7.1.1.-</ecNumber>
    </recommendedName>
    <alternativeName>
        <fullName evidence="5">NADH dehydrogenase I subunit N</fullName>
    </alternativeName>
    <alternativeName>
        <fullName evidence="5">NDH-1 subunit N</fullName>
    </alternativeName>
</protein>
<evidence type="ECO:0000256" key="5">
    <source>
        <dbReference type="HAMAP-Rule" id="MF_00445"/>
    </source>
</evidence>
<sequence length="477" mass="48147">MEHDVAMLTPEVCLLVGTVTCLLMGSFLARERQRWSRVVAVLALVAAAVTALVGPASPAMGSLAFQASYALDAPTTTARMLICAATLLVLLLGRDELAGDPRESEICSLLLAAALGAVVLAGASDLLVLAVAYLLASIPLYALVGLARTPAAAEAALKTYLLGALLGIVMLLGVVVLVALAGGSTYAELVSGLRSGQVPRPLVAVGVVATLGGLLFKAGAVPGHFWVPDTAQGARTALAAFATTVPKIGGLIAAYRLVDATVQSGAVQTGTVVAGIAAATALLGVLAAFGQDDVRRLLGWSTVSQAGFLLFPVAAAGRSDLAQPSLLLYLAGYAAANLAAFAVVAAEPHRRTREAWRGAARRRPWVGTALLVSLLGLVGTPPTAVFVGKLTTFTAAWDGGLAWLVVLGAVATAASLFPYLRWLAAAFAKAPADEDAGQVSRGPSSAAAAAVSAAAVVLVLGVGAGPLWTALSGQVLR</sequence>
<feature type="transmembrane region" description="Helical" evidence="5">
    <location>
        <begin position="297"/>
        <end position="314"/>
    </location>
</feature>
<dbReference type="GO" id="GO:0008137">
    <property type="term" value="F:NADH dehydrogenase (ubiquinone) activity"/>
    <property type="evidence" value="ECO:0007669"/>
    <property type="project" value="InterPro"/>
</dbReference>
<keyword evidence="5" id="KW-0520">NAD</keyword>
<dbReference type="AlphaFoldDB" id="A0A316A3I8"/>
<evidence type="ECO:0000313" key="9">
    <source>
        <dbReference type="Proteomes" id="UP000245469"/>
    </source>
</evidence>
<dbReference type="PANTHER" id="PTHR22773">
    <property type="entry name" value="NADH DEHYDROGENASE"/>
    <property type="match status" value="1"/>
</dbReference>
<comment type="similarity">
    <text evidence="5">Belongs to the complex I subunit 2 family.</text>
</comment>
<keyword evidence="5" id="KW-0874">Quinone</keyword>
<evidence type="ECO:0000313" key="8">
    <source>
        <dbReference type="EMBL" id="PWJ52546.1"/>
    </source>
</evidence>
<dbReference type="EMBL" id="QGDQ01000019">
    <property type="protein sequence ID" value="PWJ52546.1"/>
    <property type="molecule type" value="Genomic_DNA"/>
</dbReference>
<dbReference type="GO" id="GO:0042773">
    <property type="term" value="P:ATP synthesis coupled electron transport"/>
    <property type="evidence" value="ECO:0007669"/>
    <property type="project" value="InterPro"/>
</dbReference>
<dbReference type="Pfam" id="PF00361">
    <property type="entry name" value="Proton_antipo_M"/>
    <property type="match status" value="1"/>
</dbReference>
<dbReference type="GO" id="GO:0048038">
    <property type="term" value="F:quinone binding"/>
    <property type="evidence" value="ECO:0007669"/>
    <property type="project" value="UniProtKB-KW"/>
</dbReference>
<feature type="transmembrane region" description="Helical" evidence="5">
    <location>
        <begin position="202"/>
        <end position="226"/>
    </location>
</feature>
<feature type="transmembrane region" description="Helical" evidence="5">
    <location>
        <begin position="400"/>
        <end position="420"/>
    </location>
</feature>
<keyword evidence="3 5" id="KW-1133">Transmembrane helix</keyword>
<feature type="transmembrane region" description="Helical" evidence="5">
    <location>
        <begin position="130"/>
        <end position="147"/>
    </location>
</feature>
<dbReference type="EC" id="7.1.1.-" evidence="5"/>
<evidence type="ECO:0000259" key="7">
    <source>
        <dbReference type="Pfam" id="PF00361"/>
    </source>
</evidence>
<comment type="catalytic activity">
    <reaction evidence="5">
        <text>a quinone + NADH + 5 H(+)(in) = a quinol + NAD(+) + 4 H(+)(out)</text>
        <dbReference type="Rhea" id="RHEA:57888"/>
        <dbReference type="ChEBI" id="CHEBI:15378"/>
        <dbReference type="ChEBI" id="CHEBI:24646"/>
        <dbReference type="ChEBI" id="CHEBI:57540"/>
        <dbReference type="ChEBI" id="CHEBI:57945"/>
        <dbReference type="ChEBI" id="CHEBI:132124"/>
    </reaction>
</comment>
<keyword evidence="5" id="KW-0813">Transport</keyword>
<comment type="subunit">
    <text evidence="5">NDH-1 is composed of 14 different subunits. Subunits NuoA, H, J, K, L, M, N constitute the membrane sector of the complex.</text>
</comment>
<feature type="domain" description="NADH:quinone oxidoreductase/Mrp antiporter transmembrane" evidence="7">
    <location>
        <begin position="123"/>
        <end position="412"/>
    </location>
</feature>
<reference evidence="8 9" key="1">
    <citation type="submission" date="2018-03" db="EMBL/GenBank/DDBJ databases">
        <title>Genomic Encyclopedia of Archaeal and Bacterial Type Strains, Phase II (KMG-II): from individual species to whole genera.</title>
        <authorList>
            <person name="Goeker M."/>
        </authorList>
    </citation>
    <scope>NUCLEOTIDE SEQUENCE [LARGE SCALE GENOMIC DNA]</scope>
    <source>
        <strain evidence="8 9">DSM 44889</strain>
    </source>
</reference>
<dbReference type="GO" id="GO:0012505">
    <property type="term" value="C:endomembrane system"/>
    <property type="evidence" value="ECO:0007669"/>
    <property type="project" value="UniProtKB-SubCell"/>
</dbReference>
<feature type="transmembrane region" description="Helical" evidence="5">
    <location>
        <begin position="35"/>
        <end position="56"/>
    </location>
</feature>
<proteinExistence type="inferred from homology"/>
<evidence type="ECO:0000256" key="4">
    <source>
        <dbReference type="ARBA" id="ARBA00023136"/>
    </source>
</evidence>
<feature type="transmembrane region" description="Helical" evidence="5">
    <location>
        <begin position="159"/>
        <end position="182"/>
    </location>
</feature>
<feature type="transmembrane region" description="Helical" evidence="5">
    <location>
        <begin position="270"/>
        <end position="290"/>
    </location>
</feature>
<evidence type="ECO:0000256" key="6">
    <source>
        <dbReference type="RuleBase" id="RU000320"/>
    </source>
</evidence>
<keyword evidence="5" id="KW-1278">Translocase</keyword>
<feature type="transmembrane region" description="Helical" evidence="5">
    <location>
        <begin position="326"/>
        <end position="345"/>
    </location>
</feature>
<keyword evidence="2 5" id="KW-0812">Transmembrane</keyword>
<feature type="transmembrane region" description="Helical" evidence="5">
    <location>
        <begin position="6"/>
        <end position="28"/>
    </location>
</feature>
<dbReference type="Proteomes" id="UP000245469">
    <property type="component" value="Unassembled WGS sequence"/>
</dbReference>
<evidence type="ECO:0000256" key="3">
    <source>
        <dbReference type="ARBA" id="ARBA00022989"/>
    </source>
</evidence>
<feature type="transmembrane region" description="Helical" evidence="5">
    <location>
        <begin position="106"/>
        <end position="124"/>
    </location>
</feature>
<feature type="transmembrane region" description="Helical" evidence="5">
    <location>
        <begin position="365"/>
        <end position="388"/>
    </location>
</feature>
<evidence type="ECO:0000256" key="2">
    <source>
        <dbReference type="ARBA" id="ARBA00022692"/>
    </source>
</evidence>
<keyword evidence="5" id="KW-1003">Cell membrane</keyword>
<comment type="function">
    <text evidence="5">NDH-1 shuttles electrons from NADH, via FMN and iron-sulfur (Fe-S) centers, to quinones in the respiratory chain. The immediate electron acceptor for the enzyme in this species is believed to be a menaquinone. Couples the redox reaction to proton translocation (for every two electrons transferred, four hydrogen ions are translocated across the cytoplasmic membrane), and thus conserves the redox energy in a proton gradient.</text>
</comment>
<feature type="transmembrane region" description="Helical" evidence="5">
    <location>
        <begin position="238"/>
        <end position="258"/>
    </location>
</feature>
<organism evidence="8 9">
    <name type="scientific">Quadrisphaera granulorum</name>
    <dbReference type="NCBI Taxonomy" id="317664"/>
    <lineage>
        <taxon>Bacteria</taxon>
        <taxon>Bacillati</taxon>
        <taxon>Actinomycetota</taxon>
        <taxon>Actinomycetes</taxon>
        <taxon>Kineosporiales</taxon>
        <taxon>Kineosporiaceae</taxon>
        <taxon>Quadrisphaera</taxon>
    </lineage>
</organism>
<accession>A0A316A3I8</accession>
<dbReference type="GO" id="GO:0005886">
    <property type="term" value="C:plasma membrane"/>
    <property type="evidence" value="ECO:0007669"/>
    <property type="project" value="UniProtKB-SubCell"/>
</dbReference>
<comment type="subcellular location">
    <subcellularLocation>
        <location evidence="5">Cell membrane</location>
        <topology evidence="5">Multi-pass membrane protein</topology>
    </subcellularLocation>
    <subcellularLocation>
        <location evidence="1">Endomembrane system</location>
        <topology evidence="1">Multi-pass membrane protein</topology>
    </subcellularLocation>
    <subcellularLocation>
        <location evidence="6">Membrane</location>
        <topology evidence="6">Multi-pass membrane protein</topology>
    </subcellularLocation>
</comment>
<name>A0A316A3I8_9ACTN</name>
<dbReference type="HAMAP" id="MF_00445">
    <property type="entry name" value="NDH1_NuoN_1"/>
    <property type="match status" value="1"/>
</dbReference>
<keyword evidence="4 5" id="KW-0472">Membrane</keyword>
<dbReference type="InterPro" id="IPR001750">
    <property type="entry name" value="ND/Mrp_TM"/>
</dbReference>
<dbReference type="InterPro" id="IPR010096">
    <property type="entry name" value="NADH-Q_OxRdtase_suN/2"/>
</dbReference>
<gene>
    <name evidence="5" type="primary">nuoN</name>
    <name evidence="8" type="ORF">BXY45_11938</name>
</gene>
<keyword evidence="9" id="KW-1185">Reference proteome</keyword>
<feature type="transmembrane region" description="Helical" evidence="5">
    <location>
        <begin position="446"/>
        <end position="468"/>
    </location>
</feature>
<evidence type="ECO:0000256" key="1">
    <source>
        <dbReference type="ARBA" id="ARBA00004127"/>
    </source>
</evidence>